<sequence>MLTKVPVSKVYYRIFIKTSGNSVKSFYLLKETFTILRDL</sequence>
<organism evidence="1 2">
    <name type="scientific">Candidatus Xenolissoclinum pacificiensis L6</name>
    <dbReference type="NCBI Taxonomy" id="1401685"/>
    <lineage>
        <taxon>Bacteria</taxon>
        <taxon>Pseudomonadati</taxon>
        <taxon>Pseudomonadota</taxon>
        <taxon>Alphaproteobacteria</taxon>
        <taxon>Rickettsiales</taxon>
        <taxon>Anaplasmataceae</taxon>
        <taxon>Candidatus Xenolissoclinum</taxon>
    </lineage>
</organism>
<keyword evidence="2" id="KW-1185">Reference proteome</keyword>
<name>W2UYY3_9RICK</name>
<dbReference type="Proteomes" id="UP000018951">
    <property type="component" value="Unassembled WGS sequence"/>
</dbReference>
<dbReference type="AlphaFoldDB" id="W2UYY3"/>
<proteinExistence type="predicted"/>
<reference evidence="1 2" key="1">
    <citation type="journal article" date="2013" name="PLoS ONE">
        <title>Bacterial endosymbiosis in a chordate host: long-term co-evolution and conservation of secondary metabolism.</title>
        <authorList>
            <person name="Kwan J.C."/>
            <person name="Schmidt E.W."/>
        </authorList>
    </citation>
    <scope>NUCLEOTIDE SEQUENCE [LARGE SCALE GENOMIC DNA]</scope>
    <source>
        <strain evidence="2">L6</strain>
    </source>
</reference>
<dbReference type="EMBL" id="AXCJ01000005">
    <property type="protein sequence ID" value="ETO91331.1"/>
    <property type="molecule type" value="Genomic_DNA"/>
</dbReference>
<protein>
    <submittedName>
        <fullName evidence="1">Uncharacterized protein</fullName>
    </submittedName>
</protein>
<evidence type="ECO:0000313" key="1">
    <source>
        <dbReference type="EMBL" id="ETO91331.1"/>
    </source>
</evidence>
<gene>
    <name evidence="1" type="ORF">P857_242</name>
</gene>
<evidence type="ECO:0000313" key="2">
    <source>
        <dbReference type="Proteomes" id="UP000018951"/>
    </source>
</evidence>
<accession>W2UYY3</accession>
<comment type="caution">
    <text evidence="1">The sequence shown here is derived from an EMBL/GenBank/DDBJ whole genome shotgun (WGS) entry which is preliminary data.</text>
</comment>